<dbReference type="Gene3D" id="3.30.300.30">
    <property type="match status" value="1"/>
</dbReference>
<dbReference type="InterPro" id="IPR045851">
    <property type="entry name" value="AMP-bd_C_sf"/>
</dbReference>
<evidence type="ECO:0000259" key="1">
    <source>
        <dbReference type="Pfam" id="PF13193"/>
    </source>
</evidence>
<dbReference type="EMBL" id="GEDC01005368">
    <property type="protein sequence ID" value="JAS31930.1"/>
    <property type="molecule type" value="Transcribed_RNA"/>
</dbReference>
<proteinExistence type="predicted"/>
<feature type="domain" description="AMP-binding enzyme C-terminal" evidence="1">
    <location>
        <begin position="1"/>
        <end position="55"/>
    </location>
</feature>
<dbReference type="InterPro" id="IPR025110">
    <property type="entry name" value="AMP-bd_C"/>
</dbReference>
<name>A0A1B6E1X8_9HEMI</name>
<dbReference type="AlphaFoldDB" id="A0A1B6E1X8"/>
<organism evidence="2">
    <name type="scientific">Clastoptera arizonana</name>
    <name type="common">Arizona spittle bug</name>
    <dbReference type="NCBI Taxonomy" id="38151"/>
    <lineage>
        <taxon>Eukaryota</taxon>
        <taxon>Metazoa</taxon>
        <taxon>Ecdysozoa</taxon>
        <taxon>Arthropoda</taxon>
        <taxon>Hexapoda</taxon>
        <taxon>Insecta</taxon>
        <taxon>Pterygota</taxon>
        <taxon>Neoptera</taxon>
        <taxon>Paraneoptera</taxon>
        <taxon>Hemiptera</taxon>
        <taxon>Auchenorrhyncha</taxon>
        <taxon>Cercopoidea</taxon>
        <taxon>Clastopteridae</taxon>
        <taxon>Clastoptera</taxon>
    </lineage>
</organism>
<dbReference type="SUPFAM" id="SSF56801">
    <property type="entry name" value="Acetyl-CoA synthetase-like"/>
    <property type="match status" value="1"/>
</dbReference>
<gene>
    <name evidence="2" type="ORF">g.40251</name>
</gene>
<dbReference type="Pfam" id="PF13193">
    <property type="entry name" value="AMP-binding_C"/>
    <property type="match status" value="1"/>
</dbReference>
<sequence>SALLSHPKIIEAVVFGIKHPVDGEWPAAVVVCDKHTTADEVLEYIKCEYMIPRRCRISFNLRFHEAFLELNFPVQNFEYSLFESQHSHSPILKIMCDNSDICYITIQC</sequence>
<accession>A0A1B6E1X8</accession>
<feature type="non-terminal residue" evidence="2">
    <location>
        <position position="1"/>
    </location>
</feature>
<evidence type="ECO:0000313" key="2">
    <source>
        <dbReference type="EMBL" id="JAS31930.1"/>
    </source>
</evidence>
<reference evidence="2" key="1">
    <citation type="submission" date="2015-12" db="EMBL/GenBank/DDBJ databases">
        <title>De novo transcriptome assembly of four potential Pierce s Disease insect vectors from Arizona vineyards.</title>
        <authorList>
            <person name="Tassone E.E."/>
        </authorList>
    </citation>
    <scope>NUCLEOTIDE SEQUENCE</scope>
</reference>
<protein>
    <recommendedName>
        <fullName evidence="1">AMP-binding enzyme C-terminal domain-containing protein</fullName>
    </recommendedName>
</protein>